<name>A0A7L6BI15_LIMRT</name>
<dbReference type="InterPro" id="IPR009241">
    <property type="entry name" value="HigB-like"/>
</dbReference>
<dbReference type="AlphaFoldDB" id="A0A7L6BI15"/>
<dbReference type="Proteomes" id="UP000510868">
    <property type="component" value="Chromosome"/>
</dbReference>
<accession>A0A7L6BI15</accession>
<sequence>MEELNFEFYTRPNGHTEFQEYLDGLNTKARAKLLARIYMIATHGISVGIQHDWVKQLDCNLYEIRSRVSNNQQRGLYFHVEENHYVITHGFTKKTQKTPQREINHAKKLRAEYLENRKEQL</sequence>
<organism evidence="1 2">
    <name type="scientific">Limosilactobacillus reuteri</name>
    <name type="common">Lactobacillus reuteri</name>
    <dbReference type="NCBI Taxonomy" id="1598"/>
    <lineage>
        <taxon>Bacteria</taxon>
        <taxon>Bacillati</taxon>
        <taxon>Bacillota</taxon>
        <taxon>Bacilli</taxon>
        <taxon>Lactobacillales</taxon>
        <taxon>Lactobacillaceae</taxon>
        <taxon>Limosilactobacillus</taxon>
    </lineage>
</organism>
<gene>
    <name evidence="1" type="ORF">HHK02_10375</name>
</gene>
<protein>
    <submittedName>
        <fullName evidence="1">Type II toxin-antitoxin system RelE/ParE family toxin</fullName>
    </submittedName>
</protein>
<dbReference type="EMBL" id="CP059275">
    <property type="protein sequence ID" value="QLQ61534.1"/>
    <property type="molecule type" value="Genomic_DNA"/>
</dbReference>
<evidence type="ECO:0000313" key="2">
    <source>
        <dbReference type="Proteomes" id="UP000510868"/>
    </source>
</evidence>
<proteinExistence type="predicted"/>
<reference evidence="1 2" key="1">
    <citation type="submission" date="2020-07" db="EMBL/GenBank/DDBJ databases">
        <title>Genome sequence of Lactobacillus reuteri CNEI-KCA3 isolated from the faeces of a reared-broiler chicken, South-East Nigeria, reveals presence of CRISPR arrays.</title>
        <authorList>
            <person name="Anukam K.C."/>
            <person name="Ibezim C.N."/>
            <person name="BeecK W.V."/>
            <person name="Allonsius C."/>
            <person name="Broek M.D."/>
            <person name="Tuyaerts I."/>
            <person name="Attama A."/>
            <person name="Esimone C.O."/>
            <person name="Lebeer S."/>
        </authorList>
    </citation>
    <scope>NUCLEOTIDE SEQUENCE [LARGE SCALE GENOMIC DNA]</scope>
    <source>
        <strain evidence="1 2">CNEI-KCA3</strain>
    </source>
</reference>
<dbReference type="RefSeq" id="WP_086129270.1">
    <property type="nucleotide sequence ID" value="NZ_CP059275.1"/>
</dbReference>
<evidence type="ECO:0000313" key="1">
    <source>
        <dbReference type="EMBL" id="QLQ61534.1"/>
    </source>
</evidence>
<dbReference type="Pfam" id="PF05973">
    <property type="entry name" value="Gp49"/>
    <property type="match status" value="1"/>
</dbReference>